<gene>
    <name evidence="3" type="ORF">SAMN04489796_1011191</name>
</gene>
<evidence type="ECO:0000313" key="3">
    <source>
        <dbReference type="EMBL" id="SDH02245.1"/>
    </source>
</evidence>
<evidence type="ECO:0000259" key="1">
    <source>
        <dbReference type="Pfam" id="PF00534"/>
    </source>
</evidence>
<keyword evidence="4" id="KW-1185">Reference proteome</keyword>
<dbReference type="RefSeq" id="WP_092466630.1">
    <property type="nucleotide sequence ID" value="NZ_FNCZ01000001.1"/>
</dbReference>
<organism evidence="3 4">
    <name type="scientific">Winogradskyella thalassocola</name>
    <dbReference type="NCBI Taxonomy" id="262004"/>
    <lineage>
        <taxon>Bacteria</taxon>
        <taxon>Pseudomonadati</taxon>
        <taxon>Bacteroidota</taxon>
        <taxon>Flavobacteriia</taxon>
        <taxon>Flavobacteriales</taxon>
        <taxon>Flavobacteriaceae</taxon>
        <taxon>Winogradskyella</taxon>
    </lineage>
</organism>
<dbReference type="Proteomes" id="UP000199492">
    <property type="component" value="Unassembled WGS sequence"/>
</dbReference>
<dbReference type="Gene3D" id="3.40.50.2000">
    <property type="entry name" value="Glycogen Phosphorylase B"/>
    <property type="match status" value="2"/>
</dbReference>
<dbReference type="Pfam" id="PF13439">
    <property type="entry name" value="Glyco_transf_4"/>
    <property type="match status" value="1"/>
</dbReference>
<accession>A0A1G7Z0X5</accession>
<evidence type="ECO:0000259" key="2">
    <source>
        <dbReference type="Pfam" id="PF13439"/>
    </source>
</evidence>
<evidence type="ECO:0000313" key="4">
    <source>
        <dbReference type="Proteomes" id="UP000199492"/>
    </source>
</evidence>
<dbReference type="CDD" id="cd03801">
    <property type="entry name" value="GT4_PimA-like"/>
    <property type="match status" value="1"/>
</dbReference>
<dbReference type="InterPro" id="IPR001296">
    <property type="entry name" value="Glyco_trans_1"/>
</dbReference>
<feature type="domain" description="Glycosyltransferase subfamily 4-like N-terminal" evidence="2">
    <location>
        <begin position="63"/>
        <end position="176"/>
    </location>
</feature>
<feature type="domain" description="Glycosyl transferase family 1" evidence="1">
    <location>
        <begin position="180"/>
        <end position="352"/>
    </location>
</feature>
<dbReference type="SUPFAM" id="SSF53756">
    <property type="entry name" value="UDP-Glycosyltransferase/glycogen phosphorylase"/>
    <property type="match status" value="1"/>
</dbReference>
<dbReference type="STRING" id="262004.SAMN04489796_1011191"/>
<dbReference type="EMBL" id="FNCZ01000001">
    <property type="protein sequence ID" value="SDH02245.1"/>
    <property type="molecule type" value="Genomic_DNA"/>
</dbReference>
<name>A0A1G7Z0X5_9FLAO</name>
<reference evidence="4" key="1">
    <citation type="submission" date="2016-10" db="EMBL/GenBank/DDBJ databases">
        <authorList>
            <person name="Varghese N."/>
            <person name="Submissions S."/>
        </authorList>
    </citation>
    <scope>NUCLEOTIDE SEQUENCE [LARGE SCALE GENOMIC DNA]</scope>
    <source>
        <strain evidence="4">DSM 15363</strain>
    </source>
</reference>
<dbReference type="InterPro" id="IPR028098">
    <property type="entry name" value="Glyco_trans_4-like_N"/>
</dbReference>
<dbReference type="OrthoDB" id="9811239at2"/>
<sequence length="378" mass="42848">MKICVIQYNLGATSETFLTRHINLLKHQFDVSCITGKIHNSKILDASKTYEYTKVKYIDLLYNRLLFRLNKSSYIYSNSIFKGIKKIQPDLIVFQFAFLPVLCYTKVAELDIPFVIIHHGTDLNNARLDKAYHNKLKLVWKHAKSVVFVSRFLYDEALKLGLDKNKAEVIYLGVPIKKVEERVKKDKQFNILTIGRLVAVKNQAFLVKAFKIFNNLYPNSKLTIIGDGPLKDNITVLIKELGLSNNVFLTGALAFSQVESYIDKADVFCLTSKKVLLTNSCQEEGLGLTLIEASLRKVPLIGTKSGGIPEVISHTENGLLVDSDNTKELFKALEYLHLNPKKAKAMGEKAYEIVLKKFDENSQIEEFVKVYKGTSKDV</sequence>
<dbReference type="AlphaFoldDB" id="A0A1G7Z0X5"/>
<proteinExistence type="predicted"/>
<dbReference type="PANTHER" id="PTHR12526">
    <property type="entry name" value="GLYCOSYLTRANSFERASE"/>
    <property type="match status" value="1"/>
</dbReference>
<dbReference type="GO" id="GO:0016757">
    <property type="term" value="F:glycosyltransferase activity"/>
    <property type="evidence" value="ECO:0007669"/>
    <property type="project" value="InterPro"/>
</dbReference>
<keyword evidence="3" id="KW-0808">Transferase</keyword>
<dbReference type="Pfam" id="PF00534">
    <property type="entry name" value="Glycos_transf_1"/>
    <property type="match status" value="1"/>
</dbReference>
<protein>
    <submittedName>
        <fullName evidence="3">Glycosyltransferase involved in cell wall bisynthesis</fullName>
    </submittedName>
</protein>